<dbReference type="Gene3D" id="1.20.1560.10">
    <property type="entry name" value="ABC transporter type 1, transmembrane domain"/>
    <property type="match status" value="1"/>
</dbReference>
<name>A0A7N2KZV1_QUELO</name>
<protein>
    <submittedName>
        <fullName evidence="8">Uncharacterized protein</fullName>
    </submittedName>
</protein>
<dbReference type="InterPro" id="IPR027417">
    <property type="entry name" value="P-loop_NTPase"/>
</dbReference>
<dbReference type="SUPFAM" id="SSF52540">
    <property type="entry name" value="P-loop containing nucleoside triphosphate hydrolases"/>
    <property type="match status" value="1"/>
</dbReference>
<evidence type="ECO:0000256" key="7">
    <source>
        <dbReference type="ARBA" id="ARBA00023180"/>
    </source>
</evidence>
<evidence type="ECO:0000313" key="8">
    <source>
        <dbReference type="EnsemblPlants" id="QL02p079165:mrna"/>
    </source>
</evidence>
<keyword evidence="3" id="KW-0812">Transmembrane</keyword>
<dbReference type="Gene3D" id="3.40.50.300">
    <property type="entry name" value="P-loop containing nucleotide triphosphate hydrolases"/>
    <property type="match status" value="1"/>
</dbReference>
<comment type="similarity">
    <text evidence="1">Belongs to the ABC transporter superfamily. ABCB family. Multidrug resistance exporter (TC 3.A.1.201) subfamily.</text>
</comment>
<organism evidence="8 9">
    <name type="scientific">Quercus lobata</name>
    <name type="common">Valley oak</name>
    <dbReference type="NCBI Taxonomy" id="97700"/>
    <lineage>
        <taxon>Eukaryota</taxon>
        <taxon>Viridiplantae</taxon>
        <taxon>Streptophyta</taxon>
        <taxon>Embryophyta</taxon>
        <taxon>Tracheophyta</taxon>
        <taxon>Spermatophyta</taxon>
        <taxon>Magnoliopsida</taxon>
        <taxon>eudicotyledons</taxon>
        <taxon>Gunneridae</taxon>
        <taxon>Pentapetalae</taxon>
        <taxon>rosids</taxon>
        <taxon>fabids</taxon>
        <taxon>Fagales</taxon>
        <taxon>Fagaceae</taxon>
        <taxon>Quercus</taxon>
    </lineage>
</organism>
<dbReference type="OMA" id="SWYESIL"/>
<dbReference type="PANTHER" id="PTHR45136">
    <property type="entry name" value="ABC TRANSPORTER DOMAIN-CONTAINING PROTEIN"/>
    <property type="match status" value="1"/>
</dbReference>
<dbReference type="Gramene" id="QL02p079165:mrna">
    <property type="protein sequence ID" value="QL02p079165:mrna"/>
    <property type="gene ID" value="QL02p079165"/>
</dbReference>
<keyword evidence="4" id="KW-0677">Repeat</keyword>
<evidence type="ECO:0000313" key="9">
    <source>
        <dbReference type="Proteomes" id="UP000594261"/>
    </source>
</evidence>
<evidence type="ECO:0000256" key="6">
    <source>
        <dbReference type="ARBA" id="ARBA00023136"/>
    </source>
</evidence>
<evidence type="ECO:0000256" key="1">
    <source>
        <dbReference type="ARBA" id="ARBA00007577"/>
    </source>
</evidence>
<sequence length="125" mass="13474">MAYYGSRLVMYHNAKGGTVFVVGTAIAMGHFGDGLSNLKYFAEASATGERIMKVTKRVPKIDSDNMEGEIIENVSGNEEFKHVEFSYPSRPESIIFKDFCLEIPAGKTVALLGGNGSGIGMAIFA</sequence>
<keyword evidence="5" id="KW-1133">Transmembrane helix</keyword>
<evidence type="ECO:0000256" key="2">
    <source>
        <dbReference type="ARBA" id="ARBA00022448"/>
    </source>
</evidence>
<evidence type="ECO:0000256" key="4">
    <source>
        <dbReference type="ARBA" id="ARBA00022737"/>
    </source>
</evidence>
<dbReference type="AlphaFoldDB" id="A0A7N2KZV1"/>
<dbReference type="PANTHER" id="PTHR45136:SF2">
    <property type="entry name" value="ABC TRANSPORTER DOMAIN-CONTAINING PROTEIN"/>
    <property type="match status" value="1"/>
</dbReference>
<keyword evidence="9" id="KW-1185">Reference proteome</keyword>
<dbReference type="InterPro" id="IPR036640">
    <property type="entry name" value="ABC1_TM_sf"/>
</dbReference>
<dbReference type="InParanoid" id="A0A7N2KZV1"/>
<dbReference type="EnsemblPlants" id="QL02p079165:mrna">
    <property type="protein sequence ID" value="QL02p079165:mrna"/>
    <property type="gene ID" value="QL02p079165"/>
</dbReference>
<keyword evidence="7" id="KW-0325">Glycoprotein</keyword>
<reference evidence="8" key="2">
    <citation type="submission" date="2021-01" db="UniProtKB">
        <authorList>
            <consortium name="EnsemblPlants"/>
        </authorList>
    </citation>
    <scope>IDENTIFICATION</scope>
</reference>
<keyword evidence="6" id="KW-0472">Membrane</keyword>
<proteinExistence type="inferred from homology"/>
<dbReference type="GO" id="GO:0016020">
    <property type="term" value="C:membrane"/>
    <property type="evidence" value="ECO:0007669"/>
    <property type="project" value="InterPro"/>
</dbReference>
<dbReference type="GO" id="GO:0005524">
    <property type="term" value="F:ATP binding"/>
    <property type="evidence" value="ECO:0007669"/>
    <property type="project" value="InterPro"/>
</dbReference>
<reference evidence="9" key="1">
    <citation type="journal article" date="2016" name="G3 (Bethesda)">
        <title>First Draft Assembly and Annotation of the Genome of a California Endemic Oak Quercus lobata Nee (Fagaceae).</title>
        <authorList>
            <person name="Sork V.L."/>
            <person name="Fitz-Gibbon S.T."/>
            <person name="Puiu D."/>
            <person name="Crepeau M."/>
            <person name="Gugger P.F."/>
            <person name="Sherman R."/>
            <person name="Stevens K."/>
            <person name="Langley C.H."/>
            <person name="Pellegrini M."/>
            <person name="Salzberg S.L."/>
        </authorList>
    </citation>
    <scope>NUCLEOTIDE SEQUENCE [LARGE SCALE GENOMIC DNA]</scope>
    <source>
        <strain evidence="9">cv. SW786</strain>
    </source>
</reference>
<evidence type="ECO:0000256" key="3">
    <source>
        <dbReference type="ARBA" id="ARBA00022692"/>
    </source>
</evidence>
<evidence type="ECO:0000256" key="5">
    <source>
        <dbReference type="ARBA" id="ARBA00022989"/>
    </source>
</evidence>
<accession>A0A7N2KZV1</accession>
<keyword evidence="2" id="KW-0813">Transport</keyword>
<dbReference type="Proteomes" id="UP000594261">
    <property type="component" value="Chromosome 2"/>
</dbReference>